<dbReference type="Proteomes" id="UP000584670">
    <property type="component" value="Unassembled WGS sequence"/>
</dbReference>
<evidence type="ECO:0000313" key="6">
    <source>
        <dbReference type="EMBL" id="MBC2906275.1"/>
    </source>
</evidence>
<evidence type="ECO:0000256" key="4">
    <source>
        <dbReference type="RuleBase" id="RU003694"/>
    </source>
</evidence>
<dbReference type="InterPro" id="IPR016039">
    <property type="entry name" value="Thiolase-like"/>
</dbReference>
<dbReference type="InterPro" id="IPR014030">
    <property type="entry name" value="Ketoacyl_synth_N"/>
</dbReference>
<proteinExistence type="inferred from homology"/>
<reference evidence="6 7" key="1">
    <citation type="submission" date="2020-08" db="EMBL/GenBank/DDBJ databases">
        <title>Streptomyces sp. PSKA01 genome sequencing and assembly.</title>
        <authorList>
            <person name="Mandal S."/>
            <person name="Maiti P.K."/>
            <person name="Das P."/>
        </authorList>
    </citation>
    <scope>NUCLEOTIDE SEQUENCE [LARGE SCALE GENOMIC DNA]</scope>
    <source>
        <strain evidence="6 7">PSKA01</strain>
    </source>
</reference>
<dbReference type="GO" id="GO:0004315">
    <property type="term" value="F:3-oxoacyl-[acyl-carrier-protein] synthase activity"/>
    <property type="evidence" value="ECO:0007669"/>
    <property type="project" value="TreeGrafter"/>
</dbReference>
<dbReference type="Pfam" id="PF02801">
    <property type="entry name" value="Ketoacyl-synt_C"/>
    <property type="match status" value="1"/>
</dbReference>
<evidence type="ECO:0000256" key="1">
    <source>
        <dbReference type="ARBA" id="ARBA00008467"/>
    </source>
</evidence>
<gene>
    <name evidence="6" type="ORF">H4N64_33025</name>
</gene>
<dbReference type="InterPro" id="IPR000794">
    <property type="entry name" value="Beta-ketoacyl_synthase"/>
</dbReference>
<organism evidence="6 7">
    <name type="scientific">Streptomyces cupreus</name>
    <dbReference type="NCBI Taxonomy" id="2759956"/>
    <lineage>
        <taxon>Bacteria</taxon>
        <taxon>Bacillati</taxon>
        <taxon>Actinomycetota</taxon>
        <taxon>Actinomycetes</taxon>
        <taxon>Kitasatosporales</taxon>
        <taxon>Streptomycetaceae</taxon>
        <taxon>Streptomyces</taxon>
    </lineage>
</organism>
<dbReference type="EMBL" id="JACMSF010000048">
    <property type="protein sequence ID" value="MBC2906275.1"/>
    <property type="molecule type" value="Genomic_DNA"/>
</dbReference>
<dbReference type="CDD" id="cd00832">
    <property type="entry name" value="CLF"/>
    <property type="match status" value="1"/>
</dbReference>
<dbReference type="PROSITE" id="PS52004">
    <property type="entry name" value="KS3_2"/>
    <property type="match status" value="1"/>
</dbReference>
<dbReference type="PANTHER" id="PTHR11712">
    <property type="entry name" value="POLYKETIDE SYNTHASE-RELATED"/>
    <property type="match status" value="1"/>
</dbReference>
<dbReference type="SUPFAM" id="SSF53901">
    <property type="entry name" value="Thiolase-like"/>
    <property type="match status" value="2"/>
</dbReference>
<sequence>MGVAAPNGFGREEWWRATLAGESGIRAISRFEADQYPARLAGEIRDFDPTGHTPGRLMPQTDHVTRLALAVADEALADADVDTSALPDYAAGVVTASSAGGFEFGQRELQALWSKGGKYVSAYQSFAWFYAVNTGQISIRHGLRGPSGVLVTEQAGGLDAVAQARRQVVRKGIRLVVTGGVESALCPWGWAAQLADGRLSTVDDPGRAYLPFSADASGHVAGEGGALLVVEDAAAARERGADTYGTIAGYAATFDPAPGREDGGSRLRDAAELALSDAGLSAADVDVVFADAAGGIAADRSEARTLAALFGPNAVPVTAPKTMTGRLSAGAASLDLAAALLSLRDQVIPPTVNVDGPAPGLAIDLVTGKPRPATLRTALVLARGRGGFNAAMVVRVPG</sequence>
<dbReference type="Pfam" id="PF00109">
    <property type="entry name" value="ketoacyl-synt"/>
    <property type="match status" value="1"/>
</dbReference>
<dbReference type="PANTHER" id="PTHR11712:SF322">
    <property type="entry name" value="POLYKETIDE BETA-KETOACYL SYNTHASE 2-RELATED"/>
    <property type="match status" value="1"/>
</dbReference>
<protein>
    <submittedName>
        <fullName evidence="6">Ketosynthase chain-length factor</fullName>
    </submittedName>
</protein>
<dbReference type="InterPro" id="IPR014031">
    <property type="entry name" value="Ketoacyl_synth_C"/>
</dbReference>
<evidence type="ECO:0000256" key="2">
    <source>
        <dbReference type="ARBA" id="ARBA00022679"/>
    </source>
</evidence>
<dbReference type="GO" id="GO:0006633">
    <property type="term" value="P:fatty acid biosynthetic process"/>
    <property type="evidence" value="ECO:0007669"/>
    <property type="project" value="TreeGrafter"/>
</dbReference>
<keyword evidence="7" id="KW-1185">Reference proteome</keyword>
<accession>A0A7X1J9R3</accession>
<comment type="similarity">
    <text evidence="1 4">Belongs to the thiolase-like superfamily. Beta-ketoacyl-ACP synthases family.</text>
</comment>
<name>A0A7X1J9R3_9ACTN</name>
<evidence type="ECO:0000313" key="7">
    <source>
        <dbReference type="Proteomes" id="UP000584670"/>
    </source>
</evidence>
<dbReference type="InterPro" id="IPR020841">
    <property type="entry name" value="PKS_Beta-ketoAc_synthase_dom"/>
</dbReference>
<dbReference type="Gene3D" id="3.40.47.10">
    <property type="match status" value="2"/>
</dbReference>
<keyword evidence="3" id="KW-0012">Acyltransferase</keyword>
<feature type="domain" description="Ketosynthase family 3 (KS3)" evidence="5">
    <location>
        <begin position="1"/>
        <end position="396"/>
    </location>
</feature>
<evidence type="ECO:0000256" key="3">
    <source>
        <dbReference type="ARBA" id="ARBA00023315"/>
    </source>
</evidence>
<keyword evidence="2 4" id="KW-0808">Transferase</keyword>
<dbReference type="AlphaFoldDB" id="A0A7X1J9R3"/>
<comment type="caution">
    <text evidence="6">The sequence shown here is derived from an EMBL/GenBank/DDBJ whole genome shotgun (WGS) entry which is preliminary data.</text>
</comment>
<evidence type="ECO:0000259" key="5">
    <source>
        <dbReference type="PROSITE" id="PS52004"/>
    </source>
</evidence>